<reference evidence="5" key="1">
    <citation type="submission" date="2023-03" db="EMBL/GenBank/DDBJ databases">
        <title>Edaphobacter sp.</title>
        <authorList>
            <person name="Huber K.J."/>
            <person name="Papendorf J."/>
            <person name="Pilke C."/>
            <person name="Bunk B."/>
            <person name="Sproeer C."/>
            <person name="Pester M."/>
        </authorList>
    </citation>
    <scope>NUCLEOTIDE SEQUENCE</scope>
    <source>
        <strain evidence="5">DSM 110680</strain>
    </source>
</reference>
<dbReference type="SUPFAM" id="SSF49503">
    <property type="entry name" value="Cupredoxins"/>
    <property type="match status" value="1"/>
</dbReference>
<gene>
    <name evidence="5" type="ORF">P8935_05780</name>
</gene>
<dbReference type="AlphaFoldDB" id="A0AAU7DNE9"/>
<dbReference type="GO" id="GO:0004129">
    <property type="term" value="F:cytochrome-c oxidase activity"/>
    <property type="evidence" value="ECO:0007669"/>
    <property type="project" value="InterPro"/>
</dbReference>
<dbReference type="RefSeq" id="WP_348264040.1">
    <property type="nucleotide sequence ID" value="NZ_CP121196.1"/>
</dbReference>
<dbReference type="InterPro" id="IPR008972">
    <property type="entry name" value="Cupredoxin"/>
</dbReference>
<dbReference type="PROSITE" id="PS00078">
    <property type="entry name" value="COX2"/>
    <property type="match status" value="1"/>
</dbReference>
<dbReference type="Pfam" id="PF13473">
    <property type="entry name" value="Cupredoxin_1"/>
    <property type="match status" value="1"/>
</dbReference>
<dbReference type="InterPro" id="IPR051403">
    <property type="entry name" value="NosZ/Cyto_c_oxidase_sub2"/>
</dbReference>
<accession>A0AAU7DNE9</accession>
<proteinExistence type="predicted"/>
<evidence type="ECO:0000259" key="4">
    <source>
        <dbReference type="PROSITE" id="PS50857"/>
    </source>
</evidence>
<dbReference type="InterPro" id="IPR002429">
    <property type="entry name" value="CcO_II-like_C"/>
</dbReference>
<dbReference type="EMBL" id="CP121196">
    <property type="protein sequence ID" value="XBH18822.1"/>
    <property type="molecule type" value="Genomic_DNA"/>
</dbReference>
<dbReference type="InterPro" id="IPR028096">
    <property type="entry name" value="EfeO_Cupredoxin"/>
</dbReference>
<evidence type="ECO:0000313" key="5">
    <source>
        <dbReference type="EMBL" id="XBH18822.1"/>
    </source>
</evidence>
<dbReference type="InterPro" id="IPR001505">
    <property type="entry name" value="Copper_CuA"/>
</dbReference>
<dbReference type="GO" id="GO:0005507">
    <property type="term" value="F:copper ion binding"/>
    <property type="evidence" value="ECO:0007669"/>
    <property type="project" value="InterPro"/>
</dbReference>
<feature type="domain" description="Cytochrome oxidase subunit II copper A binding" evidence="4">
    <location>
        <begin position="13"/>
        <end position="107"/>
    </location>
</feature>
<protein>
    <submittedName>
        <fullName evidence="5">Cupredoxin domain-containing protein</fullName>
    </submittedName>
</protein>
<keyword evidence="2" id="KW-0479">Metal-binding</keyword>
<evidence type="ECO:0000256" key="1">
    <source>
        <dbReference type="ARBA" id="ARBA00004196"/>
    </source>
</evidence>
<comment type="subcellular location">
    <subcellularLocation>
        <location evidence="1">Cell envelope</location>
    </subcellularLocation>
</comment>
<sequence>MLLLVFMCTSTATPASPHRVEVIAKRFAFEPAEITLKKGEAVDLVLTSEDVAHGVRIRELNLDLHAGKGKSAEMSFTPSITGTFVGHCSVFCGSGHGQMTLTIHVVG</sequence>
<dbReference type="GO" id="GO:0016020">
    <property type="term" value="C:membrane"/>
    <property type="evidence" value="ECO:0007669"/>
    <property type="project" value="InterPro"/>
</dbReference>
<dbReference type="PROSITE" id="PS50857">
    <property type="entry name" value="COX2_CUA"/>
    <property type="match status" value="1"/>
</dbReference>
<keyword evidence="3" id="KW-0186">Copper</keyword>
<dbReference type="Gene3D" id="2.60.40.420">
    <property type="entry name" value="Cupredoxins - blue copper proteins"/>
    <property type="match status" value="1"/>
</dbReference>
<evidence type="ECO:0000256" key="3">
    <source>
        <dbReference type="ARBA" id="ARBA00023008"/>
    </source>
</evidence>
<dbReference type="PANTHER" id="PTHR42838">
    <property type="entry name" value="CYTOCHROME C OXIDASE SUBUNIT II"/>
    <property type="match status" value="1"/>
</dbReference>
<dbReference type="GO" id="GO:0030313">
    <property type="term" value="C:cell envelope"/>
    <property type="evidence" value="ECO:0007669"/>
    <property type="project" value="UniProtKB-SubCell"/>
</dbReference>
<dbReference type="PANTHER" id="PTHR42838:SF2">
    <property type="entry name" value="NITROUS-OXIDE REDUCTASE"/>
    <property type="match status" value="1"/>
</dbReference>
<organism evidence="5">
    <name type="scientific">Telmatobacter sp. DSM 110680</name>
    <dbReference type="NCBI Taxonomy" id="3036704"/>
    <lineage>
        <taxon>Bacteria</taxon>
        <taxon>Pseudomonadati</taxon>
        <taxon>Acidobacteriota</taxon>
        <taxon>Terriglobia</taxon>
        <taxon>Terriglobales</taxon>
        <taxon>Acidobacteriaceae</taxon>
        <taxon>Telmatobacter</taxon>
    </lineage>
</organism>
<name>A0AAU7DNE9_9BACT</name>
<evidence type="ECO:0000256" key="2">
    <source>
        <dbReference type="ARBA" id="ARBA00022723"/>
    </source>
</evidence>